<evidence type="ECO:0000256" key="1">
    <source>
        <dbReference type="ARBA" id="ARBA00004286"/>
    </source>
</evidence>
<dbReference type="InterPro" id="IPR001214">
    <property type="entry name" value="SET_dom"/>
</dbReference>
<evidence type="ECO:0000256" key="2">
    <source>
        <dbReference type="ARBA" id="ARBA00022454"/>
    </source>
</evidence>
<dbReference type="GO" id="GO:0005694">
    <property type="term" value="C:chromosome"/>
    <property type="evidence" value="ECO:0007669"/>
    <property type="project" value="UniProtKB-SubCell"/>
</dbReference>
<comment type="caution">
    <text evidence="6">The sequence shown here is derived from an EMBL/GenBank/DDBJ whole genome shotgun (WGS) entry which is preliminary data.</text>
</comment>
<evidence type="ECO:0000259" key="4">
    <source>
        <dbReference type="PROSITE" id="PS50280"/>
    </source>
</evidence>
<feature type="compositionally biased region" description="Polar residues" evidence="3">
    <location>
        <begin position="216"/>
        <end position="230"/>
    </location>
</feature>
<dbReference type="SMART" id="SM00317">
    <property type="entry name" value="SET"/>
    <property type="match status" value="1"/>
</dbReference>
<dbReference type="PANTHER" id="PTHR46450:SF9">
    <property type="entry name" value="HISTONE-LYSINE N-METHYLTRANSFERASE SUVR2-LIKE PROTEIN"/>
    <property type="match status" value="1"/>
</dbReference>
<dbReference type="InterPro" id="IPR007728">
    <property type="entry name" value="Pre-SET_dom"/>
</dbReference>
<feature type="compositionally biased region" description="Polar residues" evidence="3">
    <location>
        <begin position="191"/>
        <end position="202"/>
    </location>
</feature>
<evidence type="ECO:0000259" key="5">
    <source>
        <dbReference type="PROSITE" id="PS50867"/>
    </source>
</evidence>
<dbReference type="Gene3D" id="2.170.270.10">
    <property type="entry name" value="SET domain"/>
    <property type="match status" value="1"/>
</dbReference>
<gene>
    <name evidence="6" type="ORF">VNO77_17458</name>
</gene>
<dbReference type="PROSITE" id="PS51580">
    <property type="entry name" value="SAM_MT43_3"/>
    <property type="match status" value="1"/>
</dbReference>
<accession>A0AAN9QGM8</accession>
<reference evidence="6 7" key="1">
    <citation type="submission" date="2024-01" db="EMBL/GenBank/DDBJ databases">
        <title>The genomes of 5 underutilized Papilionoideae crops provide insights into root nodulation and disease resistanc.</title>
        <authorList>
            <person name="Jiang F."/>
        </authorList>
    </citation>
    <scope>NUCLEOTIDE SEQUENCE [LARGE SCALE GENOMIC DNA]</scope>
    <source>
        <strain evidence="6">LVBAO_FW01</strain>
        <tissue evidence="6">Leaves</tissue>
    </source>
</reference>
<dbReference type="GO" id="GO:0042054">
    <property type="term" value="F:histone methyltransferase activity"/>
    <property type="evidence" value="ECO:0007669"/>
    <property type="project" value="InterPro"/>
</dbReference>
<dbReference type="InterPro" id="IPR043017">
    <property type="entry name" value="WIYLD_dom_sf"/>
</dbReference>
<feature type="compositionally biased region" description="Basic and acidic residues" evidence="3">
    <location>
        <begin position="242"/>
        <end position="252"/>
    </location>
</feature>
<evidence type="ECO:0000313" key="7">
    <source>
        <dbReference type="Proteomes" id="UP001367508"/>
    </source>
</evidence>
<dbReference type="SMART" id="SM00468">
    <property type="entry name" value="PreSET"/>
    <property type="match status" value="1"/>
</dbReference>
<feature type="domain" description="SET" evidence="4">
    <location>
        <begin position="696"/>
        <end position="829"/>
    </location>
</feature>
<dbReference type="Pfam" id="PF10440">
    <property type="entry name" value="WIYLD"/>
    <property type="match status" value="1"/>
</dbReference>
<dbReference type="SUPFAM" id="SSF82199">
    <property type="entry name" value="SET domain"/>
    <property type="match status" value="1"/>
</dbReference>
<proteinExistence type="predicted"/>
<dbReference type="Proteomes" id="UP001367508">
    <property type="component" value="Unassembled WGS sequence"/>
</dbReference>
<feature type="region of interest" description="Disordered" evidence="3">
    <location>
        <begin position="185"/>
        <end position="282"/>
    </location>
</feature>
<dbReference type="GO" id="GO:0005634">
    <property type="term" value="C:nucleus"/>
    <property type="evidence" value="ECO:0007669"/>
    <property type="project" value="InterPro"/>
</dbReference>
<keyword evidence="7" id="KW-1185">Reference proteome</keyword>
<dbReference type="InterPro" id="IPR046341">
    <property type="entry name" value="SET_dom_sf"/>
</dbReference>
<dbReference type="PROSITE" id="PS50867">
    <property type="entry name" value="PRE_SET"/>
    <property type="match status" value="1"/>
</dbReference>
<dbReference type="InterPro" id="IPR025776">
    <property type="entry name" value="SUVR4/1/2"/>
</dbReference>
<protein>
    <submittedName>
        <fullName evidence="6">Uncharacterized protein</fullName>
    </submittedName>
</protein>
<dbReference type="AlphaFoldDB" id="A0AAN9QGM8"/>
<dbReference type="GO" id="GO:0008270">
    <property type="term" value="F:zinc ion binding"/>
    <property type="evidence" value="ECO:0007669"/>
    <property type="project" value="InterPro"/>
</dbReference>
<evidence type="ECO:0000313" key="6">
    <source>
        <dbReference type="EMBL" id="KAK7336905.1"/>
    </source>
</evidence>
<feature type="domain" description="Pre-SET" evidence="5">
    <location>
        <begin position="582"/>
        <end position="693"/>
    </location>
</feature>
<name>A0AAN9QGM8_CANGL</name>
<dbReference type="EMBL" id="JAYMYQ010000004">
    <property type="protein sequence ID" value="KAK7336905.1"/>
    <property type="molecule type" value="Genomic_DNA"/>
</dbReference>
<keyword evidence="2" id="KW-0158">Chromosome</keyword>
<dbReference type="CDD" id="cd10538">
    <property type="entry name" value="SET_SETDB-like"/>
    <property type="match status" value="1"/>
</dbReference>
<dbReference type="Pfam" id="PF00856">
    <property type="entry name" value="SET"/>
    <property type="match status" value="1"/>
</dbReference>
<dbReference type="PROSITE" id="PS50280">
    <property type="entry name" value="SET"/>
    <property type="match status" value="1"/>
</dbReference>
<organism evidence="6 7">
    <name type="scientific">Canavalia gladiata</name>
    <name type="common">Sword bean</name>
    <name type="synonym">Dolichos gladiatus</name>
    <dbReference type="NCBI Taxonomy" id="3824"/>
    <lineage>
        <taxon>Eukaryota</taxon>
        <taxon>Viridiplantae</taxon>
        <taxon>Streptophyta</taxon>
        <taxon>Embryophyta</taxon>
        <taxon>Tracheophyta</taxon>
        <taxon>Spermatophyta</taxon>
        <taxon>Magnoliopsida</taxon>
        <taxon>eudicotyledons</taxon>
        <taxon>Gunneridae</taxon>
        <taxon>Pentapetalae</taxon>
        <taxon>rosids</taxon>
        <taxon>fabids</taxon>
        <taxon>Fabales</taxon>
        <taxon>Fabaceae</taxon>
        <taxon>Papilionoideae</taxon>
        <taxon>50 kb inversion clade</taxon>
        <taxon>NPAAA clade</taxon>
        <taxon>indigoferoid/millettioid clade</taxon>
        <taxon>Phaseoleae</taxon>
        <taxon>Canavalia</taxon>
    </lineage>
</organism>
<evidence type="ECO:0000256" key="3">
    <source>
        <dbReference type="SAM" id="MobiDB-lite"/>
    </source>
</evidence>
<comment type="subcellular location">
    <subcellularLocation>
        <location evidence="1">Chromosome</location>
    </subcellularLocation>
</comment>
<sequence>MFALLFITELVAADGSSFPIPHTCMRAVLLIHAYYTSLLRCVLLAWCTNFCASSSRHLLFWQILCWFACWADQCFECNAWLKLWPNQRERVASAYRAMANLGIHESKVKPVLKKLLKLYDKNWELIEEESYRALADAVFEEDENKVLGLDQNSESKKVDDRVVDDEAHMHDGPLRPLKRLRLRGQDVHSSRPLTSCGPSSASFPLKTPKLEDDTMPDSSRLQPQSTTALSDGNARIETCEVPPRDATVDKGKKPVSPEVTPRGRRFISDGTHTPGPLKEPTVEPGTSLLLKNKIPHPFTLIIPKDEPIDDMPDYEIPIAVIHPVTFLSWSTFVESNNKYCICPTFSFVLMSFVLIPPKEQSNGRDSPMNGAAGKQDGHDMVALHYRDVDVEGEDILLSSNEEATSDVDLVLSSVGEVKISELQLKICVICLLKFRTDSNNNSQEGFVKTAQTVDVSNEFKTNGSPIVRSSALQAPQVKNSLPCLSDLDDAALVSKKVGMNDFLESDGGKELEDPISPNSRTLVVPKSQLTTDNIMAVHDINDLTKGEERVKISLVNNTTNDFLPPFHYIPRNLVFRDASVNISLSCIGNEDCCSTCKGNCLLSSKPCICTNKTGGKFAYTAQGLLKEDFLEECIAISREPQNYFYCKNCPLERSKNDDCSEPCKGHLTRKFIKECWSKCGCGKHCGNRIVQRGITCNLQVFLTSDGKGWGLRTLEDLPKGAFVCEFVGEILTVKELHERNLKYPKNGKYTNPILLDADWDSGVVKDREALCLYAASYGNAARFINHRCLDANLIEIPVEIEGPAHHYYHFAFFTSRKIAAQEELTWVRGLFLTMASTLMTMISLLSCSIADVAVNSAGILSDQIDPLDRQLHDGHSLLNRFAVRCMPSISLNKFQPTQFVSSIFHCFALG</sequence>
<dbReference type="Gene3D" id="1.10.8.850">
    <property type="entry name" value="Histone-lysine N methyltransferase , C-terminal domain-like"/>
    <property type="match status" value="1"/>
</dbReference>
<dbReference type="InterPro" id="IPR018848">
    <property type="entry name" value="WIYLD_domain"/>
</dbReference>
<dbReference type="PANTHER" id="PTHR46450">
    <property type="entry name" value="INACTIVE HISTONE-LYSINE N-METHYLTRANSFERASE SUVR1-RELATED"/>
    <property type="match status" value="1"/>
</dbReference>